<dbReference type="OrthoDB" id="7299818at2"/>
<keyword evidence="1" id="KW-0732">Signal</keyword>
<sequence length="329" mass="37587">MFQSLFRRFRLSHLILPLLALGTVSMPTDASANDASAMLDAGGIRLVETNAISLDVEDLYISPEQIRIHYEFFNHSAEDQRMLVAFPVPEIEAEPEWNYGINNADPINFLGFTVHSNGQPIRPELEVKLTMNGRDYTEDLVSNGVPLHRFAPDYYDRLENIPDSAKQALAAKGLINWVPGEAWFDKKWKVKATYYWWQTFPANSRTVLDHSYAPVVGGGVIDEQYGIRDNIERFCIDDSFIRGFRRLLKKGGHETTVSSEVRYILKTANTWLGPIGDFRLVIDKMQPDNLITLCINGIRKIAPTQFEFRAQNYVPDQNLDIMVVKMPDW</sequence>
<gene>
    <name evidence="3" type="ORF">SAMN04488056_101122</name>
</gene>
<dbReference type="Gene3D" id="2.60.40.3680">
    <property type="match status" value="1"/>
</dbReference>
<reference evidence="3 4" key="1">
    <citation type="submission" date="2016-10" db="EMBL/GenBank/DDBJ databases">
        <authorList>
            <person name="de Groot N.N."/>
        </authorList>
    </citation>
    <scope>NUCLEOTIDE SEQUENCE [LARGE SCALE GENOMIC DNA]</scope>
    <source>
        <strain evidence="3 4">CGMCC 1.9157</strain>
    </source>
</reference>
<dbReference type="AlphaFoldDB" id="A0A1I4ZK21"/>
<dbReference type="EMBL" id="FOVR01000001">
    <property type="protein sequence ID" value="SFN50626.1"/>
    <property type="molecule type" value="Genomic_DNA"/>
</dbReference>
<organism evidence="3 4">
    <name type="scientific">Cohaesibacter marisflavi</name>
    <dbReference type="NCBI Taxonomy" id="655353"/>
    <lineage>
        <taxon>Bacteria</taxon>
        <taxon>Pseudomonadati</taxon>
        <taxon>Pseudomonadota</taxon>
        <taxon>Alphaproteobacteria</taxon>
        <taxon>Hyphomicrobiales</taxon>
        <taxon>Cohaesibacteraceae</taxon>
    </lineage>
</organism>
<protein>
    <recommendedName>
        <fullName evidence="2">DUF4424 domain-containing protein</fullName>
    </recommendedName>
</protein>
<dbReference type="Proteomes" id="UP000199236">
    <property type="component" value="Unassembled WGS sequence"/>
</dbReference>
<accession>A0A1I4ZK21</accession>
<evidence type="ECO:0000256" key="1">
    <source>
        <dbReference type="SAM" id="SignalP"/>
    </source>
</evidence>
<feature type="chain" id="PRO_5011687863" description="DUF4424 domain-containing protein" evidence="1">
    <location>
        <begin position="33"/>
        <end position="329"/>
    </location>
</feature>
<name>A0A1I4ZK21_9HYPH</name>
<evidence type="ECO:0000313" key="3">
    <source>
        <dbReference type="EMBL" id="SFN50626.1"/>
    </source>
</evidence>
<proteinExistence type="predicted"/>
<evidence type="ECO:0000259" key="2">
    <source>
        <dbReference type="Pfam" id="PF14415"/>
    </source>
</evidence>
<evidence type="ECO:0000313" key="4">
    <source>
        <dbReference type="Proteomes" id="UP000199236"/>
    </source>
</evidence>
<dbReference type="STRING" id="655353.SAMN04488056_101122"/>
<dbReference type="RefSeq" id="WP_090067813.1">
    <property type="nucleotide sequence ID" value="NZ_FOVR01000001.1"/>
</dbReference>
<keyword evidence="4" id="KW-1185">Reference proteome</keyword>
<feature type="domain" description="DUF4424" evidence="2">
    <location>
        <begin position="32"/>
        <end position="321"/>
    </location>
</feature>
<dbReference type="InterPro" id="IPR025538">
    <property type="entry name" value="DUF4424"/>
</dbReference>
<dbReference type="Pfam" id="PF14415">
    <property type="entry name" value="DUF4424"/>
    <property type="match status" value="1"/>
</dbReference>
<feature type="signal peptide" evidence="1">
    <location>
        <begin position="1"/>
        <end position="32"/>
    </location>
</feature>